<protein>
    <submittedName>
        <fullName evidence="2">Uncharacterized protein</fullName>
    </submittedName>
</protein>
<proteinExistence type="predicted"/>
<evidence type="ECO:0000313" key="2">
    <source>
        <dbReference type="EMBL" id="SBP35771.1"/>
    </source>
</evidence>
<name>A0A1A7Z079_9TELE</name>
<reference evidence="2" key="2">
    <citation type="submission" date="2016-06" db="EMBL/GenBank/DDBJ databases">
        <title>The genome of a short-lived fish provides insights into sex chromosome evolution and the genetic control of aging.</title>
        <authorList>
            <person name="Reichwald K."/>
            <person name="Felder M."/>
            <person name="Petzold A."/>
            <person name="Koch P."/>
            <person name="Groth M."/>
            <person name="Platzer M."/>
        </authorList>
    </citation>
    <scope>NUCLEOTIDE SEQUENCE</scope>
    <source>
        <tissue evidence="2">Brain</tissue>
    </source>
</reference>
<feature type="region of interest" description="Disordered" evidence="1">
    <location>
        <begin position="1"/>
        <end position="55"/>
    </location>
</feature>
<sequence>QRTQLEKRSAQPGAEGEEKPPNGLMFNPQASLLNQRKPRKSVRDQRRQRNLKLED</sequence>
<dbReference type="EMBL" id="HADX01013539">
    <property type="protein sequence ID" value="SBP35771.1"/>
    <property type="molecule type" value="Transcribed_RNA"/>
</dbReference>
<feature type="non-terminal residue" evidence="2">
    <location>
        <position position="55"/>
    </location>
</feature>
<organism evidence="2">
    <name type="scientific">Iconisemion striatum</name>
    <dbReference type="NCBI Taxonomy" id="60296"/>
    <lineage>
        <taxon>Eukaryota</taxon>
        <taxon>Metazoa</taxon>
        <taxon>Chordata</taxon>
        <taxon>Craniata</taxon>
        <taxon>Vertebrata</taxon>
        <taxon>Euteleostomi</taxon>
        <taxon>Actinopterygii</taxon>
        <taxon>Neopterygii</taxon>
        <taxon>Teleostei</taxon>
        <taxon>Neoteleostei</taxon>
        <taxon>Acanthomorphata</taxon>
        <taxon>Ovalentaria</taxon>
        <taxon>Atherinomorphae</taxon>
        <taxon>Cyprinodontiformes</taxon>
        <taxon>Nothobranchiidae</taxon>
        <taxon>Iconisemion</taxon>
    </lineage>
</organism>
<dbReference type="AlphaFoldDB" id="A0A1A7Z079"/>
<evidence type="ECO:0000256" key="1">
    <source>
        <dbReference type="SAM" id="MobiDB-lite"/>
    </source>
</evidence>
<feature type="non-terminal residue" evidence="2">
    <location>
        <position position="1"/>
    </location>
</feature>
<accession>A0A1A7Z079</accession>
<gene>
    <name evidence="2" type="primary">Nfu_g_1_014289</name>
</gene>
<feature type="compositionally biased region" description="Basic and acidic residues" evidence="1">
    <location>
        <begin position="41"/>
        <end position="55"/>
    </location>
</feature>
<reference evidence="2" key="1">
    <citation type="submission" date="2016-05" db="EMBL/GenBank/DDBJ databases">
        <authorList>
            <person name="Lavstsen T."/>
            <person name="Jespersen J.S."/>
        </authorList>
    </citation>
    <scope>NUCLEOTIDE SEQUENCE</scope>
    <source>
        <tissue evidence="2">Brain</tissue>
    </source>
</reference>